<sequence>MAQAGGSSGLAGEEKCDSGIASFSELDILHQIQAGVSELELGGRSPDAASDETWRPIRDPMVDEDGDTILHQAIIHEIPAVAQEIISRDVHKRLLDVQNDFKQTPLHLAVVTEQTTIIVLLLRAGVSLELQDWQGNTPLHLASGQCSLDSLLALTSDAQDKHHAAHDSLARALKIHNYDGHTCLHEAVFACNNDNVKYLLEMGSDINAQDPKSGHTALHFAVELRRPTLVELLAKKNADINASTYSGCTPLHLAVGRGAMDLAVMLLASGADAGLRNMEQDSAFDLAGSNEELNILSTYDDLKIGGQPVF</sequence>
<evidence type="ECO:0000256" key="2">
    <source>
        <dbReference type="ARBA" id="ARBA00023043"/>
    </source>
</evidence>
<dbReference type="Ensembl" id="ENSEBUT00000014493.1">
    <property type="protein sequence ID" value="ENSEBUP00000013917.1"/>
    <property type="gene ID" value="ENSEBUG00000008779.1"/>
</dbReference>
<feature type="repeat" description="ANK" evidence="3">
    <location>
        <begin position="246"/>
        <end position="278"/>
    </location>
</feature>
<accession>A0A8C4QF76</accession>
<dbReference type="PROSITE" id="PS50297">
    <property type="entry name" value="ANK_REP_REGION"/>
    <property type="match status" value="4"/>
</dbReference>
<dbReference type="GeneTree" id="ENSGT00940000159120"/>
<dbReference type="InterPro" id="IPR002110">
    <property type="entry name" value="Ankyrin_rpt"/>
</dbReference>
<dbReference type="PANTHER" id="PTHR46680:SF3">
    <property type="entry name" value="NF-KAPPA-B INHIBITOR CACTUS"/>
    <property type="match status" value="1"/>
</dbReference>
<dbReference type="PROSITE" id="PS50088">
    <property type="entry name" value="ANK_REPEAT"/>
    <property type="match status" value="4"/>
</dbReference>
<evidence type="ECO:0000256" key="1">
    <source>
        <dbReference type="ARBA" id="ARBA00022737"/>
    </source>
</evidence>
<keyword evidence="2 3" id="KW-0040">ANK repeat</keyword>
<dbReference type="SMART" id="SM00248">
    <property type="entry name" value="ANK"/>
    <property type="match status" value="6"/>
</dbReference>
<dbReference type="SUPFAM" id="SSF48403">
    <property type="entry name" value="Ankyrin repeat"/>
    <property type="match status" value="1"/>
</dbReference>
<dbReference type="Pfam" id="PF12796">
    <property type="entry name" value="Ank_2"/>
    <property type="match status" value="2"/>
</dbReference>
<name>A0A8C4QF76_EPTBU</name>
<dbReference type="InterPro" id="IPR051070">
    <property type="entry name" value="NF-kappa-B_inhibitor"/>
</dbReference>
<dbReference type="OMA" id="CASEMTS"/>
<dbReference type="GO" id="GO:0051059">
    <property type="term" value="F:NF-kappaB binding"/>
    <property type="evidence" value="ECO:0007669"/>
    <property type="project" value="TreeGrafter"/>
</dbReference>
<proteinExistence type="predicted"/>
<reference evidence="4" key="1">
    <citation type="submission" date="2025-08" db="UniProtKB">
        <authorList>
            <consortium name="Ensembl"/>
        </authorList>
    </citation>
    <scope>IDENTIFICATION</scope>
</reference>
<dbReference type="Gene3D" id="1.25.40.20">
    <property type="entry name" value="Ankyrin repeat-containing domain"/>
    <property type="match status" value="2"/>
</dbReference>
<organism evidence="4 5">
    <name type="scientific">Eptatretus burgeri</name>
    <name type="common">Inshore hagfish</name>
    <dbReference type="NCBI Taxonomy" id="7764"/>
    <lineage>
        <taxon>Eukaryota</taxon>
        <taxon>Metazoa</taxon>
        <taxon>Chordata</taxon>
        <taxon>Craniata</taxon>
        <taxon>Vertebrata</taxon>
        <taxon>Cyclostomata</taxon>
        <taxon>Myxini</taxon>
        <taxon>Myxiniformes</taxon>
        <taxon>Myxinidae</taxon>
        <taxon>Eptatretinae</taxon>
        <taxon>Eptatretus</taxon>
    </lineage>
</organism>
<feature type="repeat" description="ANK" evidence="3">
    <location>
        <begin position="101"/>
        <end position="133"/>
    </location>
</feature>
<dbReference type="PANTHER" id="PTHR46680">
    <property type="entry name" value="NF-KAPPA-B INHIBITOR ALPHA"/>
    <property type="match status" value="1"/>
</dbReference>
<keyword evidence="1" id="KW-0677">Repeat</keyword>
<evidence type="ECO:0000313" key="5">
    <source>
        <dbReference type="Proteomes" id="UP000694388"/>
    </source>
</evidence>
<dbReference type="InterPro" id="IPR036770">
    <property type="entry name" value="Ankyrin_rpt-contain_sf"/>
</dbReference>
<keyword evidence="5" id="KW-1185">Reference proteome</keyword>
<evidence type="ECO:0000256" key="3">
    <source>
        <dbReference type="PROSITE-ProRule" id="PRU00023"/>
    </source>
</evidence>
<dbReference type="Proteomes" id="UP000694388">
    <property type="component" value="Unplaced"/>
</dbReference>
<dbReference type="GO" id="GO:0005829">
    <property type="term" value="C:cytosol"/>
    <property type="evidence" value="ECO:0007669"/>
    <property type="project" value="TreeGrafter"/>
</dbReference>
<feature type="repeat" description="ANK" evidence="3">
    <location>
        <begin position="213"/>
        <end position="245"/>
    </location>
</feature>
<dbReference type="GO" id="GO:0071356">
    <property type="term" value="P:cellular response to tumor necrosis factor"/>
    <property type="evidence" value="ECO:0007669"/>
    <property type="project" value="TreeGrafter"/>
</dbReference>
<dbReference type="AlphaFoldDB" id="A0A8C4QF76"/>
<protein>
    <submittedName>
        <fullName evidence="4">Uncharacterized protein</fullName>
    </submittedName>
</protein>
<feature type="repeat" description="ANK" evidence="3">
    <location>
        <begin position="179"/>
        <end position="211"/>
    </location>
</feature>
<evidence type="ECO:0000313" key="4">
    <source>
        <dbReference type="Ensembl" id="ENSEBUP00000013917.1"/>
    </source>
</evidence>
<reference evidence="4" key="2">
    <citation type="submission" date="2025-09" db="UniProtKB">
        <authorList>
            <consortium name="Ensembl"/>
        </authorList>
    </citation>
    <scope>IDENTIFICATION</scope>
</reference>